<feature type="repeat" description="WD" evidence="11">
    <location>
        <begin position="244"/>
        <end position="276"/>
    </location>
</feature>
<dbReference type="AlphaFoldDB" id="D8M1K8"/>
<keyword evidence="2 10" id="KW-0813">Transport</keyword>
<evidence type="ECO:0000256" key="1">
    <source>
        <dbReference type="ARBA" id="ARBA00004255"/>
    </source>
</evidence>
<feature type="region of interest" description="Disordered" evidence="12">
    <location>
        <begin position="846"/>
        <end position="932"/>
    </location>
</feature>
<evidence type="ECO:0000256" key="8">
    <source>
        <dbReference type="ARBA" id="ARBA00023034"/>
    </source>
</evidence>
<dbReference type="CDD" id="cd00200">
    <property type="entry name" value="WD40"/>
    <property type="match status" value="1"/>
</dbReference>
<keyword evidence="5" id="KW-0677">Repeat</keyword>
<keyword evidence="9 10" id="KW-0472">Membrane</keyword>
<evidence type="ECO:0000256" key="4">
    <source>
        <dbReference type="ARBA" id="ARBA00022574"/>
    </source>
</evidence>
<feature type="repeat" description="WD" evidence="11">
    <location>
        <begin position="131"/>
        <end position="165"/>
    </location>
</feature>
<feature type="repeat" description="WD" evidence="11">
    <location>
        <begin position="200"/>
        <end position="241"/>
    </location>
</feature>
<name>D8M1K8_BLAHO</name>
<evidence type="ECO:0000259" key="14">
    <source>
        <dbReference type="Pfam" id="PF06957"/>
    </source>
</evidence>
<dbReference type="Gene3D" id="2.130.10.10">
    <property type="entry name" value="YVTN repeat-like/Quinoprotein amine dehydrogenase"/>
    <property type="match status" value="1"/>
</dbReference>
<dbReference type="SMART" id="SM00320">
    <property type="entry name" value="WD40"/>
    <property type="match status" value="7"/>
</dbReference>
<keyword evidence="7 10" id="KW-0653">Protein transport</keyword>
<dbReference type="GeneID" id="24919244"/>
<dbReference type="GO" id="GO:0030126">
    <property type="term" value="C:COPI vesicle coat"/>
    <property type="evidence" value="ECO:0007669"/>
    <property type="project" value="UniProtKB-UniRule"/>
</dbReference>
<proteinExistence type="predicted"/>
<evidence type="ECO:0000256" key="3">
    <source>
        <dbReference type="ARBA" id="ARBA00022490"/>
    </source>
</evidence>
<dbReference type="InterPro" id="IPR001680">
    <property type="entry name" value="WD40_rpt"/>
</dbReference>
<dbReference type="FunCoup" id="D8M1K8">
    <property type="interactions" value="625"/>
</dbReference>
<feature type="domain" description="COPA/B second beta-propeller" evidence="13">
    <location>
        <begin position="354"/>
        <end position="581"/>
    </location>
</feature>
<comment type="subunit">
    <text evidence="10">Oligomeric complex that consists of at least the alpha, beta, beta', gamma, delta, epsilon and zeta subunits.</text>
</comment>
<dbReference type="RefSeq" id="XP_012895995.1">
    <property type="nucleotide sequence ID" value="XM_013040541.1"/>
</dbReference>
<feature type="compositionally biased region" description="Acidic residues" evidence="12">
    <location>
        <begin position="854"/>
        <end position="864"/>
    </location>
</feature>
<keyword evidence="4 11" id="KW-0853">WD repeat</keyword>
<evidence type="ECO:0000256" key="12">
    <source>
        <dbReference type="SAM" id="MobiDB-lite"/>
    </source>
</evidence>
<dbReference type="Pfam" id="PF04053">
    <property type="entry name" value="B-prop_COPA_B_2nd"/>
    <property type="match status" value="1"/>
</dbReference>
<dbReference type="GO" id="GO:0006890">
    <property type="term" value="P:retrograde vesicle-mediated transport, Golgi to endoplasmic reticulum"/>
    <property type="evidence" value="ECO:0007669"/>
    <property type="project" value="TreeGrafter"/>
</dbReference>
<dbReference type="PROSITE" id="PS50082">
    <property type="entry name" value="WD_REPEATS_2"/>
    <property type="match status" value="6"/>
</dbReference>
<evidence type="ECO:0000256" key="6">
    <source>
        <dbReference type="ARBA" id="ARBA00022892"/>
    </source>
</evidence>
<feature type="compositionally biased region" description="Low complexity" evidence="12">
    <location>
        <begin position="877"/>
        <end position="889"/>
    </location>
</feature>
<dbReference type="GO" id="GO:0006888">
    <property type="term" value="P:endoplasmic reticulum to Golgi vesicle-mediated transport"/>
    <property type="evidence" value="ECO:0007669"/>
    <property type="project" value="InterPro"/>
</dbReference>
<feature type="domain" description="Coatomer alpha subunit C-terminal" evidence="14">
    <location>
        <begin position="852"/>
        <end position="1236"/>
    </location>
</feature>
<dbReference type="InterPro" id="IPR020472">
    <property type="entry name" value="WD40_PAC1"/>
</dbReference>
<accession>D8M1K8</accession>
<dbReference type="InterPro" id="IPR010714">
    <property type="entry name" value="Coatomer_asu_C"/>
</dbReference>
<protein>
    <recommendedName>
        <fullName evidence="10">Coatomer subunit alpha</fullName>
    </recommendedName>
</protein>
<evidence type="ECO:0000256" key="5">
    <source>
        <dbReference type="ARBA" id="ARBA00022737"/>
    </source>
</evidence>
<dbReference type="PANTHER" id="PTHR19876:SF1">
    <property type="entry name" value="COATOMER SUBUNIT ALPHA"/>
    <property type="match status" value="1"/>
</dbReference>
<dbReference type="PANTHER" id="PTHR19876">
    <property type="entry name" value="COATOMER"/>
    <property type="match status" value="1"/>
</dbReference>
<dbReference type="InterPro" id="IPR019775">
    <property type="entry name" value="WD40_repeat_CS"/>
</dbReference>
<dbReference type="FunFam" id="1.25.40.470:FF:000002">
    <property type="entry name" value="Coatomer subunit alpha"/>
    <property type="match status" value="1"/>
</dbReference>
<dbReference type="PRINTS" id="PR00320">
    <property type="entry name" value="GPROTEINBRPT"/>
</dbReference>
<evidence type="ECO:0000313" key="17">
    <source>
        <dbReference type="Proteomes" id="UP000008312"/>
    </source>
</evidence>
<dbReference type="Pfam" id="PF23953">
    <property type="entry name" value="TPR_COPA_B"/>
    <property type="match status" value="1"/>
</dbReference>
<evidence type="ECO:0000259" key="15">
    <source>
        <dbReference type="Pfam" id="PF23953"/>
    </source>
</evidence>
<sequence length="1240" mass="138469">MLAKFETKSSRVKGIALHPKRPWVLCSLHDGQIQLWDYRVGTLLETFKEHNGPVRSVDFHCSQPLFVSGGDDYKIRVWNYNSKRSLYTLMGHKDYIRGVQFHTQNPWIVSCSDDQSIRIWNWQSRECIAVLQGHNHYVMSVQFHMTQDLVVSASLDQTIRVWDISALKQKGKTVPGLNPVPATVMGRFGIDNVGTVKYILEGHERGVNWASFHHELPLIVSGSDDRMIKIWRTNESKAWEVDTMRGHTNNVNCVLFHPHEDLILSVSEDHSIRVWDSTKRICNQTFMRTRDRFWCLATHPTKNCVAAGHDSGAVVFKLSRERTPADVLDARCFYVLNRGYQMCDVYSGKNQTTIMQITRGAALSASEPRELMVNPFSSSEYMLLVFNRSNGGSYEMVRFPQNSSGRIIPEVVSGNALGAAFIGRTKFATLESNDTLFIRNSDNIVGFRLTLPVGGVSRLFCGGSAGRILLQSGEELLMFDTSSQQLEGSFAIGSVKRVKWRKDGEEVAVITSNGLSVLDRSLSRCVSAREHQRVKGVVWDAAGVAIYCTMSQVKYLLRSGEQGVIRSLEDVVYPLAIRNGVLIGIDRLGKRVRIELDTTEYLLKVGSCERNYREAIRIIQHSHIDSQAICSYLQRNGFEDIALHFVTEPRARFTLAIRCGNLEIALQCARELDLPDIWNSLAEEALKQGNHEIVEMAYQHTKAFDKLSFLYVITGNMEKLRKMLRIAELRNDIMGRCHNALFLGDVGARISLLREVGQPSLAYLTAVTHGLDDVAQEIYEELQEGCEIPAKPRHPSLLVPPVAVLQESNWPLLEMPRSQFDKLMDEMKANGDDVASEAASFDEAASYSSSMESVESEGSEEFGEGVDASRSSRYGKAAASAGGRTARATNQVKEIELSDDSEAENPWSDDLDFEEEEGEEDSANEEVAEVPAAASSLPSQWCRSSSLAVDHVAAGDIDGAVQLLHRQIGLLRVSALTAPMRRCFLAVQATTAGFPGMPILETPLQREGGLPRTILTLGDLRAEAKKGLKSFQGARFEDCAQSFREVFEIAPFVQVGDRGEESELAQYLDLAREYIIAVRLEQARQKAKKDMARSLLYLALMTRCKLQTAHLLLPLHSAMVASFKAENFIDAAEYARRILENPEIKSPRNASLEQKAKKVLGKSEKEGRNAIQTGLLDDPFVVECAALAPLYRQEERVQCPYCHANYCKDAKQTVCSICELCQVGIETVGIVCANSQQLSY</sequence>
<feature type="repeat" description="WD" evidence="11">
    <location>
        <begin position="5"/>
        <end position="46"/>
    </location>
</feature>
<dbReference type="InterPro" id="IPR050844">
    <property type="entry name" value="Coatomer_complex_subunit"/>
</dbReference>
<feature type="compositionally biased region" description="Acidic residues" evidence="12">
    <location>
        <begin position="897"/>
        <end position="928"/>
    </location>
</feature>
<comment type="function">
    <text evidence="10">The coatomer is a cytosolic protein complex that binds to dilysine motifs and reversibly associates with Golgi non-clathrin-coated vesicles, which further mediate biosynthetic protein transport from the ER, via the Golgi up to the trans Golgi network.</text>
</comment>
<feature type="repeat" description="WD" evidence="11">
    <location>
        <begin position="89"/>
        <end position="130"/>
    </location>
</feature>
<dbReference type="InParanoid" id="D8M1K8"/>
<reference evidence="16" key="1">
    <citation type="submission" date="2010-02" db="EMBL/GenBank/DDBJ databases">
        <title>Sequencing and annotation of the Blastocystis hominis genome.</title>
        <authorList>
            <person name="Wincker P."/>
        </authorList>
    </citation>
    <scope>NUCLEOTIDE SEQUENCE</scope>
    <source>
        <strain evidence="16">Singapore isolate B</strain>
    </source>
</reference>
<evidence type="ECO:0000313" key="16">
    <source>
        <dbReference type="EMBL" id="CBK21947.2"/>
    </source>
</evidence>
<dbReference type="InterPro" id="IPR006692">
    <property type="entry name" value="Beta-prop_COPA/B_2nd"/>
</dbReference>
<dbReference type="Proteomes" id="UP000008312">
    <property type="component" value="Unassembled WGS sequence"/>
</dbReference>
<dbReference type="InterPro" id="IPR047312">
    <property type="entry name" value="Coatomer_alpha_WD-assoc_reg"/>
</dbReference>
<dbReference type="Pfam" id="PF06957">
    <property type="entry name" value="COPI_C"/>
    <property type="match status" value="1"/>
</dbReference>
<dbReference type="GO" id="GO:0006886">
    <property type="term" value="P:intracellular protein transport"/>
    <property type="evidence" value="ECO:0007669"/>
    <property type="project" value="UniProtKB-UniRule"/>
</dbReference>
<evidence type="ECO:0000256" key="11">
    <source>
        <dbReference type="PROSITE-ProRule" id="PRU00221"/>
    </source>
</evidence>
<gene>
    <name evidence="16" type="ORF">GSBLH_T00002032001</name>
</gene>
<evidence type="ECO:0000256" key="7">
    <source>
        <dbReference type="ARBA" id="ARBA00022927"/>
    </source>
</evidence>
<dbReference type="InterPro" id="IPR016391">
    <property type="entry name" value="Coatomer_asu"/>
</dbReference>
<dbReference type="Gene3D" id="1.25.40.470">
    <property type="match status" value="1"/>
</dbReference>
<evidence type="ECO:0000256" key="2">
    <source>
        <dbReference type="ARBA" id="ARBA00022448"/>
    </source>
</evidence>
<dbReference type="InterPro" id="IPR015943">
    <property type="entry name" value="WD40/YVTN_repeat-like_dom_sf"/>
</dbReference>
<evidence type="ECO:0000259" key="13">
    <source>
        <dbReference type="Pfam" id="PF04053"/>
    </source>
</evidence>
<dbReference type="Pfam" id="PF00400">
    <property type="entry name" value="WD40"/>
    <property type="match status" value="6"/>
</dbReference>
<evidence type="ECO:0000256" key="9">
    <source>
        <dbReference type="ARBA" id="ARBA00023136"/>
    </source>
</evidence>
<dbReference type="CDD" id="cd22948">
    <property type="entry name" value="Coatomer_WDAD_alpha"/>
    <property type="match status" value="1"/>
</dbReference>
<dbReference type="OMA" id="EMTYQKQ"/>
<dbReference type="InterPro" id="IPR036322">
    <property type="entry name" value="WD40_repeat_dom_sf"/>
</dbReference>
<keyword evidence="17" id="KW-1185">Reference proteome</keyword>
<dbReference type="OrthoDB" id="10261470at2759"/>
<feature type="repeat" description="WD" evidence="11">
    <location>
        <begin position="47"/>
        <end position="88"/>
    </location>
</feature>
<comment type="subcellular location">
    <subcellularLocation>
        <location evidence="10">Cytoplasm</location>
    </subcellularLocation>
    <subcellularLocation>
        <location evidence="1 10">Golgi apparatus membrane</location>
        <topology evidence="1 10">Peripheral membrane protein</topology>
        <orientation evidence="1">Cytoplasmic side</orientation>
    </subcellularLocation>
</comment>
<organism evidence="16">
    <name type="scientific">Blastocystis hominis</name>
    <dbReference type="NCBI Taxonomy" id="12968"/>
    <lineage>
        <taxon>Eukaryota</taxon>
        <taxon>Sar</taxon>
        <taxon>Stramenopiles</taxon>
        <taxon>Bigyra</taxon>
        <taxon>Opalozoa</taxon>
        <taxon>Opalinata</taxon>
        <taxon>Blastocystidae</taxon>
        <taxon>Blastocystis</taxon>
    </lineage>
</organism>
<dbReference type="PIRSF" id="PIRSF003354">
    <property type="entry name" value="Coatomer_alpha_subunit"/>
    <property type="match status" value="1"/>
</dbReference>
<dbReference type="GO" id="GO:0000139">
    <property type="term" value="C:Golgi membrane"/>
    <property type="evidence" value="ECO:0007669"/>
    <property type="project" value="UniProtKB-SubCell"/>
</dbReference>
<dbReference type="PROSITE" id="PS50294">
    <property type="entry name" value="WD_REPEATS_REGION"/>
    <property type="match status" value="5"/>
</dbReference>
<keyword evidence="6 10" id="KW-0931">ER-Golgi transport</keyword>
<evidence type="ECO:0000256" key="10">
    <source>
        <dbReference type="PIRNR" id="PIRNR003354"/>
    </source>
</evidence>
<dbReference type="GO" id="GO:0005198">
    <property type="term" value="F:structural molecule activity"/>
    <property type="evidence" value="ECO:0007669"/>
    <property type="project" value="InterPro"/>
</dbReference>
<dbReference type="GO" id="GO:0006891">
    <property type="term" value="P:intra-Golgi vesicle-mediated transport"/>
    <property type="evidence" value="ECO:0007669"/>
    <property type="project" value="TreeGrafter"/>
</dbReference>
<keyword evidence="8 10" id="KW-0333">Golgi apparatus</keyword>
<dbReference type="EMBL" id="FN668645">
    <property type="protein sequence ID" value="CBK21947.2"/>
    <property type="molecule type" value="Genomic_DNA"/>
</dbReference>
<keyword evidence="3 10" id="KW-0963">Cytoplasm</keyword>
<feature type="domain" description="COPA/B TPR" evidence="15">
    <location>
        <begin position="626"/>
        <end position="775"/>
    </location>
</feature>
<dbReference type="InterPro" id="IPR056176">
    <property type="entry name" value="TPR_COPA_B"/>
</dbReference>
<dbReference type="FunFam" id="2.130.10.10:FF:000010">
    <property type="entry name" value="Coatomer subunit alpha"/>
    <property type="match status" value="1"/>
</dbReference>
<dbReference type="PROSITE" id="PS00678">
    <property type="entry name" value="WD_REPEATS_1"/>
    <property type="match status" value="1"/>
</dbReference>
<dbReference type="SUPFAM" id="SSF50978">
    <property type="entry name" value="WD40 repeat-like"/>
    <property type="match status" value="1"/>
</dbReference>